<dbReference type="PATRIC" id="fig|401562.3.peg.5072"/>
<sequence length="466" mass="52003">MPLFDVLPPDLFKPLASSSRRLYADLLLHLHHRTFTLSGIVPRRADVIAEIDAFLARRAPEDSKLEDEGPNTKAEERARTAYERLVETGWLVEYRERYLKLVDLDPEASGLLHLLSDIERGETLSYGGAVLGVLSALESAAGDPAERSENLRNALRGANEFMSHMRTVSVSLRQAEERILSQPSLREVFRHFFENFVERHLIRDFKTLHTRDNPFRFRGGILRQAAAMGEDGGLVEALGAAYAREGRAGDAASGAAKVREELAIIAHVFEAAEEHLAGIDATVARIERRIANTARYMDRIQNRSEVGLADAMKAVAAAKGDAISVAPALLPRILPLGPVHIPAPRREKPAITRTILSDRAPDPAALLYAKAKEEYVRRTRVTPERLSAYLETALAGRPEMRGRDMPIESVDDFVAFQRLREIPSIFNGTLARSYEIELLTERCSNDWITCQDFLIRRRGEASRNAA</sequence>
<gene>
    <name evidence="1" type="ORF">NS226_22775</name>
</gene>
<dbReference type="Proteomes" id="UP000078272">
    <property type="component" value="Unassembled WGS sequence"/>
</dbReference>
<comment type="caution">
    <text evidence="1">The sequence shown here is derived from an EMBL/GenBank/DDBJ whole genome shotgun (WGS) entry which is preliminary data.</text>
</comment>
<dbReference type="Pfam" id="PF18982">
    <property type="entry name" value="JetA"/>
    <property type="match status" value="1"/>
</dbReference>
<evidence type="ECO:0000313" key="2">
    <source>
        <dbReference type="Proteomes" id="UP000078272"/>
    </source>
</evidence>
<dbReference type="RefSeq" id="WP_082640383.1">
    <property type="nucleotide sequence ID" value="NZ_LDPZ01000087.1"/>
</dbReference>
<dbReference type="AlphaFoldDB" id="A0A175QWP7"/>
<dbReference type="OrthoDB" id="8038184at2"/>
<name>A0A175QWP7_9HYPH</name>
<accession>A0A175QWP7</accession>
<protein>
    <submittedName>
        <fullName evidence="1">Uncharacterized protein</fullName>
    </submittedName>
</protein>
<organism evidence="1 2">
    <name type="scientific">Aureimonas ureilytica</name>
    <dbReference type="NCBI Taxonomy" id="401562"/>
    <lineage>
        <taxon>Bacteria</taxon>
        <taxon>Pseudomonadati</taxon>
        <taxon>Pseudomonadota</taxon>
        <taxon>Alphaproteobacteria</taxon>
        <taxon>Hyphomicrobiales</taxon>
        <taxon>Aurantimonadaceae</taxon>
        <taxon>Aureimonas</taxon>
    </lineage>
</organism>
<proteinExistence type="predicted"/>
<dbReference type="EMBL" id="LDPZ01000087">
    <property type="protein sequence ID" value="KTQ80649.1"/>
    <property type="molecule type" value="Genomic_DNA"/>
</dbReference>
<dbReference type="InterPro" id="IPR043773">
    <property type="entry name" value="JetA"/>
</dbReference>
<reference evidence="1 2" key="1">
    <citation type="journal article" date="2016" name="Front. Microbiol.">
        <title>Genomic Resource of Rice Seed Associated Bacteria.</title>
        <authorList>
            <person name="Midha S."/>
            <person name="Bansal K."/>
            <person name="Sharma S."/>
            <person name="Kumar N."/>
            <person name="Patil P.P."/>
            <person name="Chaudhry V."/>
            <person name="Patil P.B."/>
        </authorList>
    </citation>
    <scope>NUCLEOTIDE SEQUENCE [LARGE SCALE GENOMIC DNA]</scope>
    <source>
        <strain evidence="1 2">NS226</strain>
    </source>
</reference>
<evidence type="ECO:0000313" key="1">
    <source>
        <dbReference type="EMBL" id="KTQ80649.1"/>
    </source>
</evidence>